<feature type="chain" id="PRO_5029606151" evidence="1">
    <location>
        <begin position="22"/>
        <end position="725"/>
    </location>
</feature>
<accession>A0A7J5TUH8</accession>
<dbReference type="NCBIfam" id="TIGR04183">
    <property type="entry name" value="Por_Secre_tail"/>
    <property type="match status" value="1"/>
</dbReference>
<dbReference type="GO" id="GO:0016020">
    <property type="term" value="C:membrane"/>
    <property type="evidence" value="ECO:0007669"/>
    <property type="project" value="InterPro"/>
</dbReference>
<comment type="caution">
    <text evidence="3">The sequence shown here is derived from an EMBL/GenBank/DDBJ whole genome shotgun (WGS) entry which is preliminary data.</text>
</comment>
<evidence type="ECO:0000313" key="4">
    <source>
        <dbReference type="Proteomes" id="UP000488299"/>
    </source>
</evidence>
<name>A0A7J5TUH8_9BACT</name>
<keyword evidence="4" id="KW-1185">Reference proteome</keyword>
<sequence>MKNLILHHVCLWALFTLSITAQTWGQSFSYSLSGSNSFTASTCNPSAPLTFRVSMTNQPADVAITVPTGFEVRVGSGTYGPTGSIPASTTSITVEVRLSGQVPGSSSGFVRFTHGGGTASYNVSGNTTSTNAVALSASPTILTSFSTSQGTPSNVQVYTLTGCNLSTPVVITPPTGYAVSTDGSNFSPTPLSVALGQAGQSIFVRLTGDAAGSFGGSIDNQTTGASTTVSVSGQVSAPPIAAPDLQTQSGQGYPGGVSALTVTQNQYASVVFTATNCAGVLSWTGSNGSTGTGDIAVPTNTTGMFTYTAVCTLLGQSGPPASATLIVQPAANRPPSATSIPDQTAVVGQIFSYTIPNNTFTDPDGQTLTLTASGLPAGTIFSGNSISGTPSQTGVNSVTVVATDPGGLSVSASFLITVVPQSTTSPQPLQLIAPTYNCLTGVFQFNTIGGDSTPISFSAIGITGPRVSNIASLVDDVDTQLAEEIRNGRPNVAPIRLSATQSGVSVTYLWDAVATCTSSSTVTPPPTSTTAACGSPAETLGQSLQMVAPTYNCQTGDIQFKTTGGNGSAITYLAIGIVSETTNCIDRMDNEVAMDVQNDSPNVQPFTLIARQGSQSSTFSWDARAYCRTTAPARRAGTMSDSDLQITVLNNPTDREQVEVLITGASDTQLQLSVTDAAGRVVSRQVIGLAKAKEHQLLHIGSAPGMYFLKALTPTGSQTVRILKK</sequence>
<evidence type="ECO:0000259" key="2">
    <source>
        <dbReference type="SMART" id="SM00736"/>
    </source>
</evidence>
<dbReference type="InterPro" id="IPR006644">
    <property type="entry name" value="Cadg"/>
</dbReference>
<organism evidence="3 4">
    <name type="scientific">Rudanella paleaurantiibacter</name>
    <dbReference type="NCBI Taxonomy" id="2614655"/>
    <lineage>
        <taxon>Bacteria</taxon>
        <taxon>Pseudomonadati</taxon>
        <taxon>Bacteroidota</taxon>
        <taxon>Cytophagia</taxon>
        <taxon>Cytophagales</taxon>
        <taxon>Cytophagaceae</taxon>
        <taxon>Rudanella</taxon>
    </lineage>
</organism>
<gene>
    <name evidence="3" type="ORF">F5984_25060</name>
</gene>
<dbReference type="Proteomes" id="UP000488299">
    <property type="component" value="Unassembled WGS sequence"/>
</dbReference>
<evidence type="ECO:0000313" key="3">
    <source>
        <dbReference type="EMBL" id="KAB7726150.1"/>
    </source>
</evidence>
<dbReference type="SMART" id="SM00736">
    <property type="entry name" value="CADG"/>
    <property type="match status" value="1"/>
</dbReference>
<dbReference type="Gene3D" id="2.60.40.10">
    <property type="entry name" value="Immunoglobulins"/>
    <property type="match status" value="1"/>
</dbReference>
<proteinExistence type="predicted"/>
<dbReference type="InterPro" id="IPR015919">
    <property type="entry name" value="Cadherin-like_sf"/>
</dbReference>
<reference evidence="3 4" key="1">
    <citation type="submission" date="2019-10" db="EMBL/GenBank/DDBJ databases">
        <title>Rudanella paleaurantiibacter sp. nov., isolated from sludge.</title>
        <authorList>
            <person name="Xu S.Q."/>
        </authorList>
    </citation>
    <scope>NUCLEOTIDE SEQUENCE [LARGE SCALE GENOMIC DNA]</scope>
    <source>
        <strain evidence="3 4">HX-22-17</strain>
    </source>
</reference>
<dbReference type="GO" id="GO:0005509">
    <property type="term" value="F:calcium ion binding"/>
    <property type="evidence" value="ECO:0007669"/>
    <property type="project" value="InterPro"/>
</dbReference>
<dbReference type="Pfam" id="PF05345">
    <property type="entry name" value="He_PIG"/>
    <property type="match status" value="1"/>
</dbReference>
<dbReference type="InterPro" id="IPR026444">
    <property type="entry name" value="Secre_tail"/>
</dbReference>
<protein>
    <submittedName>
        <fullName evidence="3">T9SS type A sorting domain-containing protein</fullName>
    </submittedName>
</protein>
<evidence type="ECO:0000256" key="1">
    <source>
        <dbReference type="SAM" id="SignalP"/>
    </source>
</evidence>
<feature type="domain" description="Dystroglycan-type cadherin-like" evidence="2">
    <location>
        <begin position="335"/>
        <end position="425"/>
    </location>
</feature>
<dbReference type="EMBL" id="WELI01000017">
    <property type="protein sequence ID" value="KAB7726150.1"/>
    <property type="molecule type" value="Genomic_DNA"/>
</dbReference>
<dbReference type="AlphaFoldDB" id="A0A7J5TUH8"/>
<dbReference type="InterPro" id="IPR013783">
    <property type="entry name" value="Ig-like_fold"/>
</dbReference>
<dbReference type="SUPFAM" id="SSF49313">
    <property type="entry name" value="Cadherin-like"/>
    <property type="match status" value="1"/>
</dbReference>
<keyword evidence="1" id="KW-0732">Signal</keyword>
<feature type="signal peptide" evidence="1">
    <location>
        <begin position="1"/>
        <end position="21"/>
    </location>
</feature>